<dbReference type="PROSITE" id="PS51257">
    <property type="entry name" value="PROKAR_LIPOPROTEIN"/>
    <property type="match status" value="1"/>
</dbReference>
<dbReference type="InterPro" id="IPR010514">
    <property type="entry name" value="COX_ARM"/>
</dbReference>
<protein>
    <recommendedName>
        <fullName evidence="17">Ubiquinol oxidase subunit 2</fullName>
    </recommendedName>
</protein>
<evidence type="ECO:0000256" key="13">
    <source>
        <dbReference type="ARBA" id="ARBA00023136"/>
    </source>
</evidence>
<keyword evidence="6" id="KW-0997">Cell inner membrane</keyword>
<keyword evidence="8 18" id="KW-0812">Transmembrane</keyword>
<keyword evidence="12 17" id="KW-0560">Oxidoreductase</keyword>
<keyword evidence="13 17" id="KW-0472">Membrane</keyword>
<evidence type="ECO:0000256" key="18">
    <source>
        <dbReference type="SAM" id="Phobius"/>
    </source>
</evidence>
<dbReference type="InterPro" id="IPR006333">
    <property type="entry name" value="Cyt_o_ubiquinol_oxidase_su2"/>
</dbReference>
<evidence type="ECO:0000256" key="5">
    <source>
        <dbReference type="ARBA" id="ARBA00022475"/>
    </source>
</evidence>
<accession>A0A060GZ10</accession>
<dbReference type="Proteomes" id="UP000027215">
    <property type="component" value="Chromosome"/>
</dbReference>
<dbReference type="PIRSF" id="PIRSF000292">
    <property type="entry name" value="Ubi_od_II"/>
    <property type="match status" value="1"/>
</dbReference>
<evidence type="ECO:0000256" key="8">
    <source>
        <dbReference type="ARBA" id="ARBA00022692"/>
    </source>
</evidence>
<dbReference type="AlphaFoldDB" id="A0A060GZ10"/>
<comment type="subcellular location">
    <subcellularLocation>
        <location evidence="1">Cell inner membrane</location>
        <topology evidence="1">Multi-pass membrane protein</topology>
    </subcellularLocation>
    <subcellularLocation>
        <location evidence="17">Cell membrane</location>
    </subcellularLocation>
</comment>
<dbReference type="GO" id="GO:0004129">
    <property type="term" value="F:cytochrome-c oxidase activity"/>
    <property type="evidence" value="ECO:0007669"/>
    <property type="project" value="UniProtKB-UniRule"/>
</dbReference>
<proteinExistence type="inferred from homology"/>
<evidence type="ECO:0000256" key="7">
    <source>
        <dbReference type="ARBA" id="ARBA00022660"/>
    </source>
</evidence>
<organism evidence="21 22">
    <name type="scientific">Xylella fastidiosa subsp. sandyi Ann-1</name>
    <dbReference type="NCBI Taxonomy" id="155920"/>
    <lineage>
        <taxon>Bacteria</taxon>
        <taxon>Pseudomonadati</taxon>
        <taxon>Pseudomonadota</taxon>
        <taxon>Gammaproteobacteria</taxon>
        <taxon>Lysobacterales</taxon>
        <taxon>Lysobacteraceae</taxon>
        <taxon>Xylella</taxon>
    </lineage>
</organism>
<comment type="subunit">
    <text evidence="3">Heterooctamer of two A chains, two B chains, two C chains and two D chains.</text>
</comment>
<dbReference type="Pfam" id="PF00116">
    <property type="entry name" value="COX2"/>
    <property type="match status" value="1"/>
</dbReference>
<dbReference type="SUPFAM" id="SSF49503">
    <property type="entry name" value="Cupredoxins"/>
    <property type="match status" value="1"/>
</dbReference>
<feature type="domain" description="Cytochrome oxidase subunit II copper A binding" evidence="19">
    <location>
        <begin position="125"/>
        <end position="238"/>
    </location>
</feature>
<reference evidence="21 22" key="1">
    <citation type="submission" date="2013-08" db="EMBL/GenBank/DDBJ databases">
        <authorList>
            <person name="Stouthamer R."/>
            <person name="Nunney L."/>
        </authorList>
    </citation>
    <scope>NUCLEOTIDE SEQUENCE [LARGE SCALE GENOMIC DNA]</scope>
    <source>
        <strain evidence="22">ann-1</strain>
    </source>
</reference>
<dbReference type="Gene3D" id="1.10.287.90">
    <property type="match status" value="1"/>
</dbReference>
<feature type="transmembrane region" description="Helical" evidence="18">
    <location>
        <begin position="45"/>
        <end position="68"/>
    </location>
</feature>
<evidence type="ECO:0000256" key="15">
    <source>
        <dbReference type="ARBA" id="ARBA00023288"/>
    </source>
</evidence>
<dbReference type="InterPro" id="IPR036257">
    <property type="entry name" value="Cyt_c_oxidase_su2_TM_sf"/>
</dbReference>
<evidence type="ECO:0000256" key="6">
    <source>
        <dbReference type="ARBA" id="ARBA00022519"/>
    </source>
</evidence>
<evidence type="ECO:0000313" key="21">
    <source>
        <dbReference type="EMBL" id="AIC09729.1"/>
    </source>
</evidence>
<dbReference type="Pfam" id="PF06481">
    <property type="entry name" value="COX_ARM"/>
    <property type="match status" value="1"/>
</dbReference>
<evidence type="ECO:0000256" key="1">
    <source>
        <dbReference type="ARBA" id="ARBA00004429"/>
    </source>
</evidence>
<evidence type="ECO:0000259" key="19">
    <source>
        <dbReference type="PROSITE" id="PS50857"/>
    </source>
</evidence>
<keyword evidence="5 17" id="KW-1003">Cell membrane</keyword>
<evidence type="ECO:0000256" key="16">
    <source>
        <dbReference type="ARBA" id="ARBA00025694"/>
    </source>
</evidence>
<evidence type="ECO:0000259" key="20">
    <source>
        <dbReference type="PROSITE" id="PS50999"/>
    </source>
</evidence>
<dbReference type="GO" id="GO:0005507">
    <property type="term" value="F:copper ion binding"/>
    <property type="evidence" value="ECO:0007669"/>
    <property type="project" value="InterPro"/>
</dbReference>
<dbReference type="PANTHER" id="PTHR22888">
    <property type="entry name" value="CYTOCHROME C OXIDASE, SUBUNIT II"/>
    <property type="match status" value="1"/>
</dbReference>
<keyword evidence="14" id="KW-0564">Palmitate</keyword>
<evidence type="ECO:0000256" key="9">
    <source>
        <dbReference type="ARBA" id="ARBA00022729"/>
    </source>
</evidence>
<dbReference type="RefSeq" id="WP_020850885.1">
    <property type="nucleotide sequence ID" value="NZ_CP006696.1"/>
</dbReference>
<keyword evidence="9" id="KW-0732">Signal</keyword>
<keyword evidence="11 18" id="KW-1133">Transmembrane helix</keyword>
<dbReference type="FunFam" id="1.10.287.90:FF:000002">
    <property type="entry name" value="Ubiquinol oxidase subunit 2"/>
    <property type="match status" value="1"/>
</dbReference>
<dbReference type="InterPro" id="IPR034227">
    <property type="entry name" value="CuRO_UO_II"/>
</dbReference>
<dbReference type="SUPFAM" id="SSF81464">
    <property type="entry name" value="Cytochrome c oxidase subunit II-like, transmembrane region"/>
    <property type="match status" value="1"/>
</dbReference>
<evidence type="ECO:0000256" key="3">
    <source>
        <dbReference type="ARBA" id="ARBA00011700"/>
    </source>
</evidence>
<dbReference type="GO" id="GO:0005886">
    <property type="term" value="C:plasma membrane"/>
    <property type="evidence" value="ECO:0007669"/>
    <property type="project" value="UniProtKB-SubCell"/>
</dbReference>
<dbReference type="GO" id="GO:0042773">
    <property type="term" value="P:ATP synthesis coupled electron transport"/>
    <property type="evidence" value="ECO:0007669"/>
    <property type="project" value="TreeGrafter"/>
</dbReference>
<evidence type="ECO:0000256" key="10">
    <source>
        <dbReference type="ARBA" id="ARBA00022982"/>
    </source>
</evidence>
<dbReference type="PROSITE" id="PS50857">
    <property type="entry name" value="COX2_CUA"/>
    <property type="match status" value="1"/>
</dbReference>
<dbReference type="KEGG" id="xfs:D934_04620"/>
<evidence type="ECO:0000313" key="22">
    <source>
        <dbReference type="Proteomes" id="UP000027215"/>
    </source>
</evidence>
<dbReference type="FunFam" id="2.60.40.420:FF:000008">
    <property type="entry name" value="Ubiquinol oxidase subunit 2"/>
    <property type="match status" value="1"/>
</dbReference>
<feature type="domain" description="Cytochrome oxidase subunit II transmembrane region profile" evidence="20">
    <location>
        <begin position="22"/>
        <end position="119"/>
    </location>
</feature>
<evidence type="ECO:0000256" key="4">
    <source>
        <dbReference type="ARBA" id="ARBA00022448"/>
    </source>
</evidence>
<evidence type="ECO:0000256" key="17">
    <source>
        <dbReference type="PIRNR" id="PIRNR000292"/>
    </source>
</evidence>
<keyword evidence="15" id="KW-0449">Lipoprotein</keyword>
<dbReference type="CDD" id="cd04212">
    <property type="entry name" value="CuRO_UO_II"/>
    <property type="match status" value="1"/>
</dbReference>
<feature type="transmembrane region" description="Helical" evidence="18">
    <location>
        <begin position="88"/>
        <end position="109"/>
    </location>
</feature>
<dbReference type="PROSITE" id="PS50999">
    <property type="entry name" value="COX2_TM"/>
    <property type="match status" value="1"/>
</dbReference>
<sequence length="319" mass="35848">MISSKRTRQLLHLVLLLPLLLILTGCDWAVLNPKGQIGQEEKTLLIISVALMLLVVIPVIVMTVAFAWKYRASNTKARYEPEWAHSTAIEVVVWSIPCLIILVLAILTWRSSHSLDPHRPLKSDVKPITIEVVAMDWKWGMIYPEQDMATVNEIAIPINTPVNFKITSDTVMNSFFIPQLGSQIYAMAGMQTKLHLIANETGTFRGISANYSGHGFSKMNFVVHVLPDQAAFDAWIAKVKTSPLKLQQDEYQALADDRNEKSDYPVTYYSSVENGLFKSLIDKHMMGHGHHTDDHDNHHEHQLSLEDSVSMCTSGGKQC</sequence>
<keyword evidence="7 17" id="KW-0679">Respiratory chain</keyword>
<dbReference type="PANTHER" id="PTHR22888:SF18">
    <property type="entry name" value="CYTOCHROME BO(3) UBIQUINOL OXIDASE SUBUNIT 2"/>
    <property type="match status" value="1"/>
</dbReference>
<dbReference type="EMBL" id="CP006696">
    <property type="protein sequence ID" value="AIC09729.1"/>
    <property type="molecule type" value="Genomic_DNA"/>
</dbReference>
<comment type="similarity">
    <text evidence="2 17">Belongs to the cytochrome c oxidase subunit 2 family.</text>
</comment>
<keyword evidence="10 17" id="KW-0249">Electron transport</keyword>
<dbReference type="Gene3D" id="2.60.40.420">
    <property type="entry name" value="Cupredoxins - blue copper proteins"/>
    <property type="match status" value="1"/>
</dbReference>
<dbReference type="InterPro" id="IPR045187">
    <property type="entry name" value="CcO_II"/>
</dbReference>
<evidence type="ECO:0000256" key="14">
    <source>
        <dbReference type="ARBA" id="ARBA00023139"/>
    </source>
</evidence>
<name>A0A060GZ10_XYLFS</name>
<evidence type="ECO:0000256" key="2">
    <source>
        <dbReference type="ARBA" id="ARBA00007866"/>
    </source>
</evidence>
<dbReference type="NCBIfam" id="TIGR01433">
    <property type="entry name" value="CyoA"/>
    <property type="match status" value="1"/>
</dbReference>
<dbReference type="InterPro" id="IPR011759">
    <property type="entry name" value="Cyt_c_oxidase_su2_TM_dom"/>
</dbReference>
<evidence type="ECO:0000256" key="11">
    <source>
        <dbReference type="ARBA" id="ARBA00022989"/>
    </source>
</evidence>
<evidence type="ECO:0000256" key="12">
    <source>
        <dbReference type="ARBA" id="ARBA00023002"/>
    </source>
</evidence>
<dbReference type="PATRIC" id="fig|155920.8.peg.1108"/>
<comment type="function">
    <text evidence="16">Cytochrome bo(3) ubiquinol terminal oxidase is the component of the aerobic respiratory chain of E.coli that predominates when cells are grown at high aeration. Has proton pump activity across the membrane in addition to electron transfer, pumping 2 protons/electron.</text>
</comment>
<dbReference type="HOGENOM" id="CLU_036876_6_1_6"/>
<dbReference type="InterPro" id="IPR008972">
    <property type="entry name" value="Cupredoxin"/>
</dbReference>
<dbReference type="GO" id="GO:0016682">
    <property type="term" value="F:oxidoreductase activity, acting on diphenols and related substances as donors, oxygen as acceptor"/>
    <property type="evidence" value="ECO:0007669"/>
    <property type="project" value="InterPro"/>
</dbReference>
<keyword evidence="4 17" id="KW-0813">Transport</keyword>
<dbReference type="GO" id="GO:0009486">
    <property type="term" value="F:cytochrome bo3 ubiquinol oxidase activity"/>
    <property type="evidence" value="ECO:0007669"/>
    <property type="project" value="InterPro"/>
</dbReference>
<gene>
    <name evidence="21" type="ORF">D934_04620</name>
</gene>
<dbReference type="InterPro" id="IPR002429">
    <property type="entry name" value="CcO_II-like_C"/>
</dbReference>